<name>A0A7C5IXV5_9GAMM</name>
<dbReference type="GO" id="GO:0051603">
    <property type="term" value="P:proteolysis involved in protein catabolic process"/>
    <property type="evidence" value="ECO:0007669"/>
    <property type="project" value="TreeGrafter"/>
</dbReference>
<dbReference type="PANTHER" id="PTHR43690:SF18">
    <property type="entry name" value="INSULIN-DEGRADING ENZYME-RELATED"/>
    <property type="match status" value="1"/>
</dbReference>
<keyword evidence="2" id="KW-0732">Signal</keyword>
<dbReference type="GO" id="GO:0043171">
    <property type="term" value="P:peptide catabolic process"/>
    <property type="evidence" value="ECO:0007669"/>
    <property type="project" value="TreeGrafter"/>
</dbReference>
<feature type="signal peptide" evidence="2">
    <location>
        <begin position="1"/>
        <end position="24"/>
    </location>
</feature>
<evidence type="ECO:0000256" key="1">
    <source>
        <dbReference type="ARBA" id="ARBA00022723"/>
    </source>
</evidence>
<dbReference type="GO" id="GO:0005829">
    <property type="term" value="C:cytosol"/>
    <property type="evidence" value="ECO:0007669"/>
    <property type="project" value="TreeGrafter"/>
</dbReference>
<reference evidence="3" key="1">
    <citation type="journal article" date="2020" name="mSystems">
        <title>Genome- and Community-Level Interaction Insights into Carbon Utilization and Element Cycling Functions of Hydrothermarchaeota in Hydrothermal Sediment.</title>
        <authorList>
            <person name="Zhou Z."/>
            <person name="Liu Y."/>
            <person name="Xu W."/>
            <person name="Pan J."/>
            <person name="Luo Z.H."/>
            <person name="Li M."/>
        </authorList>
    </citation>
    <scope>NUCLEOTIDE SEQUENCE [LARGE SCALE GENOMIC DNA]</scope>
    <source>
        <strain evidence="3">HyVt-535</strain>
    </source>
</reference>
<evidence type="ECO:0000313" key="3">
    <source>
        <dbReference type="EMBL" id="HHH12834.1"/>
    </source>
</evidence>
<organism evidence="3">
    <name type="scientific">Thiolapillus brandeum</name>
    <dbReference type="NCBI Taxonomy" id="1076588"/>
    <lineage>
        <taxon>Bacteria</taxon>
        <taxon>Pseudomonadati</taxon>
        <taxon>Pseudomonadota</taxon>
        <taxon>Gammaproteobacteria</taxon>
        <taxon>Chromatiales</taxon>
        <taxon>Sedimenticolaceae</taxon>
        <taxon>Thiolapillus</taxon>
    </lineage>
</organism>
<dbReference type="InterPro" id="IPR011249">
    <property type="entry name" value="Metalloenz_LuxS/M16"/>
</dbReference>
<evidence type="ECO:0008006" key="4">
    <source>
        <dbReference type="Google" id="ProtNLM"/>
    </source>
</evidence>
<dbReference type="PANTHER" id="PTHR43690">
    <property type="entry name" value="NARDILYSIN"/>
    <property type="match status" value="1"/>
</dbReference>
<dbReference type="SUPFAM" id="SSF63411">
    <property type="entry name" value="LuxS/MPP-like metallohydrolase"/>
    <property type="match status" value="1"/>
</dbReference>
<evidence type="ECO:0000256" key="2">
    <source>
        <dbReference type="SAM" id="SignalP"/>
    </source>
</evidence>
<proteinExistence type="predicted"/>
<feature type="chain" id="PRO_5027899812" description="Insulinase family protein" evidence="2">
    <location>
        <begin position="25"/>
        <end position="63"/>
    </location>
</feature>
<dbReference type="Gene3D" id="3.30.830.10">
    <property type="entry name" value="Metalloenzyme, LuxS/M16 peptidase-like"/>
    <property type="match status" value="1"/>
</dbReference>
<dbReference type="GO" id="GO:0046872">
    <property type="term" value="F:metal ion binding"/>
    <property type="evidence" value="ECO:0007669"/>
    <property type="project" value="UniProtKB-KW"/>
</dbReference>
<keyword evidence="1" id="KW-0479">Metal-binding</keyword>
<gene>
    <name evidence="3" type="ORF">ENJ98_01225</name>
</gene>
<dbReference type="EMBL" id="DROM01000078">
    <property type="protein sequence ID" value="HHH12834.1"/>
    <property type="molecule type" value="Genomic_DNA"/>
</dbReference>
<feature type="non-terminal residue" evidence="3">
    <location>
        <position position="63"/>
    </location>
</feature>
<dbReference type="InterPro" id="IPR050626">
    <property type="entry name" value="Peptidase_M16"/>
</dbReference>
<comment type="caution">
    <text evidence="3">The sequence shown here is derived from an EMBL/GenBank/DDBJ whole genome shotgun (WGS) entry which is preliminary data.</text>
</comment>
<sequence>MKKILAFLLPLLALAFLAPAQARAVEVVKSPNDPRQYEYLVLPNRMRVLLVSDPETDKAAAAL</sequence>
<protein>
    <recommendedName>
        <fullName evidence="4">Insulinase family protein</fullName>
    </recommendedName>
</protein>
<dbReference type="GO" id="GO:0004222">
    <property type="term" value="F:metalloendopeptidase activity"/>
    <property type="evidence" value="ECO:0007669"/>
    <property type="project" value="TreeGrafter"/>
</dbReference>
<accession>A0A7C5IXV5</accession>
<dbReference type="Proteomes" id="UP000886100">
    <property type="component" value="Unassembled WGS sequence"/>
</dbReference>
<dbReference type="AlphaFoldDB" id="A0A7C5IXV5"/>